<proteinExistence type="predicted"/>
<evidence type="ECO:0000256" key="1">
    <source>
        <dbReference type="SAM" id="MobiDB-lite"/>
    </source>
</evidence>
<dbReference type="SUPFAM" id="SSF46785">
    <property type="entry name" value="Winged helix' DNA-binding domain"/>
    <property type="match status" value="1"/>
</dbReference>
<dbReference type="PANTHER" id="PTHR43252">
    <property type="entry name" value="TRANSCRIPTIONAL REGULATOR YQJI"/>
    <property type="match status" value="1"/>
</dbReference>
<evidence type="ECO:0000313" key="3">
    <source>
        <dbReference type="EMBL" id="MFD1783553.1"/>
    </source>
</evidence>
<feature type="domain" description="Transcription regulator PadR N-terminal" evidence="2">
    <location>
        <begin position="47"/>
        <end position="116"/>
    </location>
</feature>
<dbReference type="Proteomes" id="UP001597237">
    <property type="component" value="Unassembled WGS sequence"/>
</dbReference>
<dbReference type="EMBL" id="JBHUEY010000001">
    <property type="protein sequence ID" value="MFD1783553.1"/>
    <property type="molecule type" value="Genomic_DNA"/>
</dbReference>
<evidence type="ECO:0000313" key="4">
    <source>
        <dbReference type="Proteomes" id="UP001597237"/>
    </source>
</evidence>
<gene>
    <name evidence="3" type="ORF">ACFSC0_09130</name>
</gene>
<dbReference type="InterPro" id="IPR005149">
    <property type="entry name" value="Tscrpt_reg_PadR_N"/>
</dbReference>
<name>A0ABW4N155_9CAUL</name>
<keyword evidence="4" id="KW-1185">Reference proteome</keyword>
<comment type="caution">
    <text evidence="3">The sequence shown here is derived from an EMBL/GenBank/DDBJ whole genome shotgun (WGS) entry which is preliminary data.</text>
</comment>
<feature type="compositionally biased region" description="Basic residues" evidence="1">
    <location>
        <begin position="23"/>
        <end position="32"/>
    </location>
</feature>
<feature type="compositionally biased region" description="Basic residues" evidence="1">
    <location>
        <begin position="1"/>
        <end position="13"/>
    </location>
</feature>
<dbReference type="PANTHER" id="PTHR43252:SF7">
    <property type="entry name" value="TRANSCRIPTIONAL REGULATOR YQJI"/>
    <property type="match status" value="1"/>
</dbReference>
<protein>
    <submittedName>
        <fullName evidence="3">PadR family transcriptional regulator</fullName>
    </submittedName>
</protein>
<accession>A0ABW4N155</accession>
<dbReference type="Gene3D" id="1.10.10.10">
    <property type="entry name" value="Winged helix-like DNA-binding domain superfamily/Winged helix DNA-binding domain"/>
    <property type="match status" value="1"/>
</dbReference>
<evidence type="ECO:0000259" key="2">
    <source>
        <dbReference type="Pfam" id="PF03551"/>
    </source>
</evidence>
<feature type="region of interest" description="Disordered" evidence="1">
    <location>
        <begin position="1"/>
        <end position="32"/>
    </location>
</feature>
<sequence>MRHMHHHHHRARWSRFPFGHAGPGHHRGRRGGRLGRMFEHGDLRHVLLALIAEKPSHGYELMRELEERTGGAYRPSPGVVYPTLAMLEDEGLIRPAGGESGRKRFEVTDAGGAALEQQRPMVEAIFARLNEAAAASALSSPKVLRAMENLKTALRLRLSNGPISEGQIEAIAAALDEAAAKVERI</sequence>
<dbReference type="Pfam" id="PF03551">
    <property type="entry name" value="PadR"/>
    <property type="match status" value="1"/>
</dbReference>
<organism evidence="3 4">
    <name type="scientific">Phenylobacterium terrae</name>
    <dbReference type="NCBI Taxonomy" id="2665495"/>
    <lineage>
        <taxon>Bacteria</taxon>
        <taxon>Pseudomonadati</taxon>
        <taxon>Pseudomonadota</taxon>
        <taxon>Alphaproteobacteria</taxon>
        <taxon>Caulobacterales</taxon>
        <taxon>Caulobacteraceae</taxon>
        <taxon>Phenylobacterium</taxon>
    </lineage>
</organism>
<dbReference type="InterPro" id="IPR036390">
    <property type="entry name" value="WH_DNA-bd_sf"/>
</dbReference>
<dbReference type="InterPro" id="IPR036388">
    <property type="entry name" value="WH-like_DNA-bd_sf"/>
</dbReference>
<reference evidence="4" key="1">
    <citation type="journal article" date="2019" name="Int. J. Syst. Evol. Microbiol.">
        <title>The Global Catalogue of Microorganisms (GCM) 10K type strain sequencing project: providing services to taxonomists for standard genome sequencing and annotation.</title>
        <authorList>
            <consortium name="The Broad Institute Genomics Platform"/>
            <consortium name="The Broad Institute Genome Sequencing Center for Infectious Disease"/>
            <person name="Wu L."/>
            <person name="Ma J."/>
        </authorList>
    </citation>
    <scope>NUCLEOTIDE SEQUENCE [LARGE SCALE GENOMIC DNA]</scope>
    <source>
        <strain evidence="4">DFY28</strain>
    </source>
</reference>
<dbReference type="RefSeq" id="WP_377283252.1">
    <property type="nucleotide sequence ID" value="NZ_JBHRSI010000008.1"/>
</dbReference>